<organism evidence="3 4">
    <name type="scientific">Subtercola boreus</name>
    <dbReference type="NCBI Taxonomy" id="120213"/>
    <lineage>
        <taxon>Bacteria</taxon>
        <taxon>Bacillati</taxon>
        <taxon>Actinomycetota</taxon>
        <taxon>Actinomycetes</taxon>
        <taxon>Micrococcales</taxon>
        <taxon>Microbacteriaceae</taxon>
        <taxon>Subtercola</taxon>
    </lineage>
</organism>
<dbReference type="InterPro" id="IPR011041">
    <property type="entry name" value="Quinoprot_gluc/sorb_DH_b-prop"/>
</dbReference>
<dbReference type="PANTHER" id="PTHR19328:SF13">
    <property type="entry name" value="HIPL1 PROTEIN"/>
    <property type="match status" value="1"/>
</dbReference>
<gene>
    <name evidence="3" type="ORF">B7R54_13520</name>
</gene>
<feature type="domain" description="Glucose/Sorbosone dehydrogenase" evidence="2">
    <location>
        <begin position="131"/>
        <end position="473"/>
    </location>
</feature>
<dbReference type="OrthoDB" id="9770043at2"/>
<dbReference type="AlphaFoldDB" id="A0A3E0VMJ8"/>
<reference evidence="3 4" key="1">
    <citation type="submission" date="2017-04" db="EMBL/GenBank/DDBJ databases">
        <title>Comparative genome analysis of Subtercola boreus.</title>
        <authorList>
            <person name="Cho Y.-J."/>
            <person name="Cho A."/>
            <person name="Kim O.-S."/>
            <person name="Lee J.-I."/>
        </authorList>
    </citation>
    <scope>NUCLEOTIDE SEQUENCE [LARGE SCALE GENOMIC DNA]</scope>
    <source>
        <strain evidence="3 4">K300</strain>
    </source>
</reference>
<dbReference type="RefSeq" id="WP_116415501.1">
    <property type="nucleotide sequence ID" value="NZ_NBWZ01000001.1"/>
</dbReference>
<evidence type="ECO:0000259" key="2">
    <source>
        <dbReference type="Pfam" id="PF07995"/>
    </source>
</evidence>
<comment type="caution">
    <text evidence="3">The sequence shown here is derived from an EMBL/GenBank/DDBJ whole genome shotgun (WGS) entry which is preliminary data.</text>
</comment>
<evidence type="ECO:0000256" key="1">
    <source>
        <dbReference type="SAM" id="MobiDB-lite"/>
    </source>
</evidence>
<dbReference type="Pfam" id="PF07995">
    <property type="entry name" value="GSDH"/>
    <property type="match status" value="1"/>
</dbReference>
<dbReference type="Proteomes" id="UP000256486">
    <property type="component" value="Unassembled WGS sequence"/>
</dbReference>
<feature type="region of interest" description="Disordered" evidence="1">
    <location>
        <begin position="63"/>
        <end position="102"/>
    </location>
</feature>
<name>A0A3E0VMJ8_9MICO</name>
<proteinExistence type="predicted"/>
<dbReference type="InterPro" id="IPR011042">
    <property type="entry name" value="6-blade_b-propeller_TolB-like"/>
</dbReference>
<keyword evidence="4" id="KW-1185">Reference proteome</keyword>
<dbReference type="Gene3D" id="2.120.10.30">
    <property type="entry name" value="TolB, C-terminal domain"/>
    <property type="match status" value="1"/>
</dbReference>
<protein>
    <recommendedName>
        <fullName evidence="2">Glucose/Sorbosone dehydrogenase domain-containing protein</fullName>
    </recommendedName>
</protein>
<dbReference type="SUPFAM" id="SSF50952">
    <property type="entry name" value="Soluble quinoprotein glucose dehydrogenase"/>
    <property type="match status" value="1"/>
</dbReference>
<sequence>MTRVASGWPVGARRVDARVRRLGWGAGWRGAERRGARRRGAFGGAAGFGVAVVLAVSGCTGASEAGPGAGGTASAAPTTVGPSAAATAPATDGASAGAANPWGGAGTGGAGASVTGAVHPEGDPATVADELDAPWSIVTLPGGTVLVDERGTGVVKEIRADGSAGAIGTVPGVAAAGEGGLLGLAAYVDTTGVLAGTSAAADGGAGGAGAAATSGASATSATTAAAATYLYAYLTTASDNRVVRMPLEGGPGAFSLGAASDVLTGIPKASNHNGGRILFGPDGMLYITAGDANQSANAQRVESLSGKILRVTPTGAVPGDNPFAGSPVYSLGHRNSQGMAWSSDGTMYAAEFGQNTWDELNVITPGANYGWPGVEGFGEGGPGGTVHGFTNPIVEWSTDEASPSGLAMVGGTLFMAGLGGERLWSITPGGDTPALSSTLVVSYYAGTLGRIRDVVATADGTGLLLLTNNTDGRGSPQAGDDRLARVALSPGAS</sequence>
<dbReference type="PANTHER" id="PTHR19328">
    <property type="entry name" value="HEDGEHOG-INTERACTING PROTEIN"/>
    <property type="match status" value="1"/>
</dbReference>
<evidence type="ECO:0000313" key="4">
    <source>
        <dbReference type="Proteomes" id="UP000256486"/>
    </source>
</evidence>
<dbReference type="EMBL" id="NBWZ01000001">
    <property type="protein sequence ID" value="RFA10117.1"/>
    <property type="molecule type" value="Genomic_DNA"/>
</dbReference>
<accession>A0A3E0VMJ8</accession>
<evidence type="ECO:0000313" key="3">
    <source>
        <dbReference type="EMBL" id="RFA10117.1"/>
    </source>
</evidence>
<dbReference type="InterPro" id="IPR012938">
    <property type="entry name" value="Glc/Sorbosone_DH"/>
</dbReference>